<evidence type="ECO:0000259" key="4">
    <source>
        <dbReference type="PROSITE" id="PS51471"/>
    </source>
</evidence>
<keyword evidence="1 3" id="KW-0479">Metal-binding</keyword>
<dbReference type="InterPro" id="IPR026992">
    <property type="entry name" value="DIOX_N"/>
</dbReference>
<dbReference type="Pfam" id="PF03171">
    <property type="entry name" value="2OG-FeII_Oxy"/>
    <property type="match status" value="1"/>
</dbReference>
<evidence type="ECO:0000313" key="6">
    <source>
        <dbReference type="Proteomes" id="UP001374535"/>
    </source>
</evidence>
<dbReference type="SUPFAM" id="SSF51197">
    <property type="entry name" value="Clavaminate synthase-like"/>
    <property type="match status" value="1"/>
</dbReference>
<dbReference type="Pfam" id="PF14226">
    <property type="entry name" value="DIOX_N"/>
    <property type="match status" value="1"/>
</dbReference>
<dbReference type="InterPro" id="IPR027443">
    <property type="entry name" value="IPNS-like_sf"/>
</dbReference>
<dbReference type="GO" id="GO:0046872">
    <property type="term" value="F:metal ion binding"/>
    <property type="evidence" value="ECO:0007669"/>
    <property type="project" value="UniProtKB-KW"/>
</dbReference>
<evidence type="ECO:0000313" key="5">
    <source>
        <dbReference type="EMBL" id="WVZ22917.1"/>
    </source>
</evidence>
<evidence type="ECO:0000256" key="3">
    <source>
        <dbReference type="RuleBase" id="RU003682"/>
    </source>
</evidence>
<gene>
    <name evidence="5" type="ORF">V8G54_001461</name>
</gene>
<organism evidence="5 6">
    <name type="scientific">Vigna mungo</name>
    <name type="common">Black gram</name>
    <name type="synonym">Phaseolus mungo</name>
    <dbReference type="NCBI Taxonomy" id="3915"/>
    <lineage>
        <taxon>Eukaryota</taxon>
        <taxon>Viridiplantae</taxon>
        <taxon>Streptophyta</taxon>
        <taxon>Embryophyta</taxon>
        <taxon>Tracheophyta</taxon>
        <taxon>Spermatophyta</taxon>
        <taxon>Magnoliopsida</taxon>
        <taxon>eudicotyledons</taxon>
        <taxon>Gunneridae</taxon>
        <taxon>Pentapetalae</taxon>
        <taxon>rosids</taxon>
        <taxon>fabids</taxon>
        <taxon>Fabales</taxon>
        <taxon>Fabaceae</taxon>
        <taxon>Papilionoideae</taxon>
        <taxon>50 kb inversion clade</taxon>
        <taxon>NPAAA clade</taxon>
        <taxon>indigoferoid/millettioid clade</taxon>
        <taxon>Phaseoleae</taxon>
        <taxon>Vigna</taxon>
    </lineage>
</organism>
<dbReference type="InterPro" id="IPR005123">
    <property type="entry name" value="Oxoglu/Fe-dep_dioxygenase_dom"/>
</dbReference>
<dbReference type="GO" id="GO:0016491">
    <property type="term" value="F:oxidoreductase activity"/>
    <property type="evidence" value="ECO:0007669"/>
    <property type="project" value="UniProtKB-KW"/>
</dbReference>
<sequence length="238" mass="27376">MDAPEHRPKSSVIVAEGIPLVDLSPINYQIEDSIPVSCIQGLVKEIGSACKEWGFFQVINHKVPLDKRQRIEEAARNYFTHNTSNIRLNHYPPCPYPHLALGLGHHKDTGVLTVLAQDEVGGLEVRRKSDGEWIRVKPIFNSFIINVGDMIQVWSNDAYESVEHRVVVNSERDRFSIPFFLKPALYTDVMPFEELLGDENPPKYRSLNWGKFRTARMRSNFAKSNVENLQIYHFKFPK</sequence>
<dbReference type="EMBL" id="CP144700">
    <property type="protein sequence ID" value="WVZ22917.1"/>
    <property type="molecule type" value="Genomic_DNA"/>
</dbReference>
<dbReference type="InterPro" id="IPR050231">
    <property type="entry name" value="Iron_ascorbate_oxido_reductase"/>
</dbReference>
<dbReference type="Gene3D" id="2.60.120.330">
    <property type="entry name" value="B-lactam Antibiotic, Isopenicillin N Synthase, Chain"/>
    <property type="match status" value="2"/>
</dbReference>
<reference evidence="5 6" key="1">
    <citation type="journal article" date="2023" name="Life. Sci Alliance">
        <title>Evolutionary insights into 3D genome organization and epigenetic landscape of Vigna mungo.</title>
        <authorList>
            <person name="Junaid A."/>
            <person name="Singh B."/>
            <person name="Bhatia S."/>
        </authorList>
    </citation>
    <scope>NUCLEOTIDE SEQUENCE [LARGE SCALE GENOMIC DNA]</scope>
    <source>
        <strain evidence="5">Urdbean</strain>
    </source>
</reference>
<proteinExistence type="inferred from homology"/>
<dbReference type="PANTHER" id="PTHR47990">
    <property type="entry name" value="2-OXOGLUTARATE (2OG) AND FE(II)-DEPENDENT OXYGENASE SUPERFAMILY PROTEIN-RELATED"/>
    <property type="match status" value="1"/>
</dbReference>
<comment type="similarity">
    <text evidence="3">Belongs to the iron/ascorbate-dependent oxidoreductase family.</text>
</comment>
<evidence type="ECO:0000256" key="2">
    <source>
        <dbReference type="ARBA" id="ARBA00023004"/>
    </source>
</evidence>
<protein>
    <recommendedName>
        <fullName evidence="4">Fe2OG dioxygenase domain-containing protein</fullName>
    </recommendedName>
</protein>
<keyword evidence="2 3" id="KW-0408">Iron</keyword>
<dbReference type="InterPro" id="IPR044861">
    <property type="entry name" value="IPNS-like_FE2OG_OXY"/>
</dbReference>
<keyword evidence="3" id="KW-0560">Oxidoreductase</keyword>
<name>A0AAQ3P8R6_VIGMU</name>
<accession>A0AAQ3P8R6</accession>
<dbReference type="PROSITE" id="PS51471">
    <property type="entry name" value="FE2OG_OXY"/>
    <property type="match status" value="1"/>
</dbReference>
<keyword evidence="6" id="KW-1185">Reference proteome</keyword>
<dbReference type="AlphaFoldDB" id="A0AAQ3P8R6"/>
<dbReference type="Proteomes" id="UP001374535">
    <property type="component" value="Chromosome 1"/>
</dbReference>
<evidence type="ECO:0000256" key="1">
    <source>
        <dbReference type="ARBA" id="ARBA00022723"/>
    </source>
</evidence>
<feature type="domain" description="Fe2OG dioxygenase" evidence="4">
    <location>
        <begin position="80"/>
        <end position="183"/>
    </location>
</feature>